<name>A0A6N4SS08_CYTH3</name>
<evidence type="ECO:0000313" key="1">
    <source>
        <dbReference type="EMBL" id="ABG59068.1"/>
    </source>
</evidence>
<accession>A0A6N4SS08</accession>
<sequence length="66" mass="7929">MSISVDTIRIGKKYYIVNYGERHEFIVLKRISEDNFLIKDLLTLEKYELQEFMAYGKGDDFELFEL</sequence>
<dbReference type="AlphaFoldDB" id="A0A6N4SS08"/>
<proteinExistence type="predicted"/>
<keyword evidence="2" id="KW-1185">Reference proteome</keyword>
<gene>
    <name evidence="1" type="ordered locus">CHU_1801</name>
</gene>
<evidence type="ECO:0000313" key="2">
    <source>
        <dbReference type="Proteomes" id="UP000001822"/>
    </source>
</evidence>
<protein>
    <submittedName>
        <fullName evidence="1">Uncharacterized protein</fullName>
    </submittedName>
</protein>
<dbReference type="RefSeq" id="WP_011585185.1">
    <property type="nucleotide sequence ID" value="NC_008255.1"/>
</dbReference>
<dbReference type="Proteomes" id="UP000001822">
    <property type="component" value="Chromosome"/>
</dbReference>
<dbReference type="KEGG" id="chu:CHU_1801"/>
<organism evidence="1 2">
    <name type="scientific">Cytophaga hutchinsonii (strain ATCC 33406 / DSM 1761 / CIP 103989 / NBRC 15051 / NCIMB 9469 / D465)</name>
    <dbReference type="NCBI Taxonomy" id="269798"/>
    <lineage>
        <taxon>Bacteria</taxon>
        <taxon>Pseudomonadati</taxon>
        <taxon>Bacteroidota</taxon>
        <taxon>Cytophagia</taxon>
        <taxon>Cytophagales</taxon>
        <taxon>Cytophagaceae</taxon>
        <taxon>Cytophaga</taxon>
    </lineage>
</organism>
<dbReference type="OrthoDB" id="853687at2"/>
<dbReference type="EMBL" id="CP000383">
    <property type="protein sequence ID" value="ABG59068.1"/>
    <property type="molecule type" value="Genomic_DNA"/>
</dbReference>
<reference evidence="1 2" key="1">
    <citation type="journal article" date="2007" name="Appl. Environ. Microbiol.">
        <title>Genome sequence of the cellulolytic gliding bacterium Cytophaga hutchinsonii.</title>
        <authorList>
            <person name="Xie G."/>
            <person name="Bruce D.C."/>
            <person name="Challacombe J.F."/>
            <person name="Chertkov O."/>
            <person name="Detter J.C."/>
            <person name="Gilna P."/>
            <person name="Han C.S."/>
            <person name="Lucas S."/>
            <person name="Misra M."/>
            <person name="Myers G.L."/>
            <person name="Richardson P."/>
            <person name="Tapia R."/>
            <person name="Thayer N."/>
            <person name="Thompson L.S."/>
            <person name="Brettin T.S."/>
            <person name="Henrissat B."/>
            <person name="Wilson D.B."/>
            <person name="McBride M.J."/>
        </authorList>
    </citation>
    <scope>NUCLEOTIDE SEQUENCE [LARGE SCALE GENOMIC DNA]</scope>
    <source>
        <strain evidence="2">ATCC 33406 / DSM 1761 / CIP 103989 / NBRC 15051 / NCIMB 9469 / D465</strain>
    </source>
</reference>